<dbReference type="AlphaFoldDB" id="X1BJW8"/>
<dbReference type="InterPro" id="IPR005025">
    <property type="entry name" value="FMN_Rdtase-like_dom"/>
</dbReference>
<dbReference type="PANTHER" id="PTHR43278:SF3">
    <property type="entry name" value="IRON-SULFUR FLAVOPROTEIN MJ0731"/>
    <property type="match status" value="1"/>
</dbReference>
<comment type="caution">
    <text evidence="4">The sequence shown here is derived from an EMBL/GenBank/DDBJ whole genome shotgun (WGS) entry which is preliminary data.</text>
</comment>
<dbReference type="InterPro" id="IPR029039">
    <property type="entry name" value="Flavoprotein-like_sf"/>
</dbReference>
<dbReference type="EMBL" id="BART01024985">
    <property type="protein sequence ID" value="GAG95335.1"/>
    <property type="molecule type" value="Genomic_DNA"/>
</dbReference>
<dbReference type="PANTHER" id="PTHR43278">
    <property type="entry name" value="NAD(P)H-DEPENDENT FMN-CONTAINING OXIDOREDUCTASE YWQN-RELATED"/>
    <property type="match status" value="1"/>
</dbReference>
<evidence type="ECO:0000259" key="3">
    <source>
        <dbReference type="Pfam" id="PF03358"/>
    </source>
</evidence>
<gene>
    <name evidence="4" type="ORF">S01H4_44958</name>
</gene>
<proteinExistence type="predicted"/>
<dbReference type="Gene3D" id="3.40.50.360">
    <property type="match status" value="1"/>
</dbReference>
<sequence>MGWSIFPPHRIQLKGIKLEWADALLLGSPVYQGTISGQLKTLMDRCRAVVAKDILFFANKVGAALAVGGDRIGGQEPTLRTIHDFYIINEAFTVGGGAFGANLGATIWSKDKGAEGAEADKIGLKTLYRTIDRLITITQKIKS</sequence>
<protein>
    <recommendedName>
        <fullName evidence="3">NADPH-dependent FMN reductase-like domain-containing protein</fullName>
    </recommendedName>
</protein>
<organism evidence="4">
    <name type="scientific">marine sediment metagenome</name>
    <dbReference type="NCBI Taxonomy" id="412755"/>
    <lineage>
        <taxon>unclassified sequences</taxon>
        <taxon>metagenomes</taxon>
        <taxon>ecological metagenomes</taxon>
    </lineage>
</organism>
<dbReference type="SUPFAM" id="SSF52218">
    <property type="entry name" value="Flavoproteins"/>
    <property type="match status" value="1"/>
</dbReference>
<reference evidence="4" key="1">
    <citation type="journal article" date="2014" name="Front. Microbiol.">
        <title>High frequency of phylogenetically diverse reductive dehalogenase-homologous genes in deep subseafloor sedimentary metagenomes.</title>
        <authorList>
            <person name="Kawai M."/>
            <person name="Futagami T."/>
            <person name="Toyoda A."/>
            <person name="Takaki Y."/>
            <person name="Nishi S."/>
            <person name="Hori S."/>
            <person name="Arai W."/>
            <person name="Tsubouchi T."/>
            <person name="Morono Y."/>
            <person name="Uchiyama I."/>
            <person name="Ito T."/>
            <person name="Fujiyama A."/>
            <person name="Inagaki F."/>
            <person name="Takami H."/>
        </authorList>
    </citation>
    <scope>NUCLEOTIDE SEQUENCE</scope>
    <source>
        <strain evidence="4">Expedition CK06-06</strain>
    </source>
</reference>
<evidence type="ECO:0000256" key="2">
    <source>
        <dbReference type="ARBA" id="ARBA00022643"/>
    </source>
</evidence>
<dbReference type="InterPro" id="IPR051796">
    <property type="entry name" value="ISF_SsuE-like"/>
</dbReference>
<name>X1BJW8_9ZZZZ</name>
<evidence type="ECO:0000313" key="4">
    <source>
        <dbReference type="EMBL" id="GAG95335.1"/>
    </source>
</evidence>
<accession>X1BJW8</accession>
<feature type="domain" description="NADPH-dependent FMN reductase-like" evidence="3">
    <location>
        <begin position="17"/>
        <end position="102"/>
    </location>
</feature>
<keyword evidence="2" id="KW-0288">FMN</keyword>
<dbReference type="GO" id="GO:0016491">
    <property type="term" value="F:oxidoreductase activity"/>
    <property type="evidence" value="ECO:0007669"/>
    <property type="project" value="InterPro"/>
</dbReference>
<keyword evidence="1" id="KW-0285">Flavoprotein</keyword>
<evidence type="ECO:0000256" key="1">
    <source>
        <dbReference type="ARBA" id="ARBA00022630"/>
    </source>
</evidence>
<dbReference type="Pfam" id="PF03358">
    <property type="entry name" value="FMN_red"/>
    <property type="match status" value="1"/>
</dbReference>